<name>A0AAN7VPA6_9PEZI</name>
<dbReference type="PANTHER" id="PTHR38703:SF1">
    <property type="entry name" value="ALLERGEN"/>
    <property type="match status" value="1"/>
</dbReference>
<feature type="region of interest" description="Disordered" evidence="1">
    <location>
        <begin position="551"/>
        <end position="594"/>
    </location>
</feature>
<evidence type="ECO:0000313" key="3">
    <source>
        <dbReference type="Proteomes" id="UP001310594"/>
    </source>
</evidence>
<feature type="compositionally biased region" description="Basic and acidic residues" evidence="1">
    <location>
        <begin position="1"/>
        <end position="29"/>
    </location>
</feature>
<dbReference type="Proteomes" id="UP001310594">
    <property type="component" value="Unassembled WGS sequence"/>
</dbReference>
<accession>A0AAN7VPA6</accession>
<proteinExistence type="predicted"/>
<feature type="compositionally biased region" description="Polar residues" evidence="1">
    <location>
        <begin position="86"/>
        <end position="99"/>
    </location>
</feature>
<dbReference type="PANTHER" id="PTHR38703">
    <property type="entry name" value="CHROMOSOME 8, WHOLE GENOME SHOTGUN SEQUENCE"/>
    <property type="match status" value="1"/>
</dbReference>
<comment type="caution">
    <text evidence="2">The sequence shown here is derived from an EMBL/GenBank/DDBJ whole genome shotgun (WGS) entry which is preliminary data.</text>
</comment>
<feature type="compositionally biased region" description="Basic and acidic residues" evidence="1">
    <location>
        <begin position="278"/>
        <end position="307"/>
    </location>
</feature>
<organism evidence="2 3">
    <name type="scientific">Elasticomyces elasticus</name>
    <dbReference type="NCBI Taxonomy" id="574655"/>
    <lineage>
        <taxon>Eukaryota</taxon>
        <taxon>Fungi</taxon>
        <taxon>Dikarya</taxon>
        <taxon>Ascomycota</taxon>
        <taxon>Pezizomycotina</taxon>
        <taxon>Dothideomycetes</taxon>
        <taxon>Dothideomycetidae</taxon>
        <taxon>Mycosphaerellales</taxon>
        <taxon>Teratosphaeriaceae</taxon>
        <taxon>Elasticomyces</taxon>
    </lineage>
</organism>
<feature type="region of interest" description="Disordered" evidence="1">
    <location>
        <begin position="1"/>
        <end position="326"/>
    </location>
</feature>
<feature type="compositionally biased region" description="Polar residues" evidence="1">
    <location>
        <begin position="162"/>
        <end position="172"/>
    </location>
</feature>
<feature type="compositionally biased region" description="Basic and acidic residues" evidence="1">
    <location>
        <begin position="177"/>
        <end position="188"/>
    </location>
</feature>
<sequence length="594" mass="65110">MASRSPRDRLQKLFHKQHDSKDAKRDEPASKSSPPASPSSAGGLSKHVRRTSSNMSLRNLVHGKASNRHAKSDSRSASGNAGDRTPPNQFSSPRQSTDASPVAPAQRENLTQRENVNAVRREAPVYRDAPIASSTQPAAQLAATKAMYPDQDMRLPKVPHQSDLSSDLQHLTLSDAAGREPYAEDVADRNIGSRKPVQSGATRPVSDLVQNYNGSPRQSQDMPERSFVQHGGRPANEVPQPLRVHKRGSVDDGRNGSVGSPITPVTSHGLNHKANVNDLRKSSDVARSRDPQTYGHEPKRSMDADPHKIRRSSLAKPLPPRPSDELEKDRAVHFNLGTGASATSHPGYTTELADKAIDLTGIVDLSKTEDATLHERWAPAVTHEKVIQNVHHVREELITREIHNHHVFHRVLPIIDIEVLPARHFIPVEGGYAEIAEEEIPGKSGSNAQWIIAEMVSKGLPRSKGPIVPERFTARKFDGKEGDYKEYTTAEGIKRTETTWVHPPTYYEPGAIQSGQTYPFYIGSPDHDGLTARLPQGKVIGVSPLLAKQREEQANSKGTHMHGGVENAPPVPQHKVFPADLVDSARSGPTSRRL</sequence>
<reference evidence="2" key="1">
    <citation type="submission" date="2023-08" db="EMBL/GenBank/DDBJ databases">
        <title>Black Yeasts Isolated from many extreme environments.</title>
        <authorList>
            <person name="Coleine C."/>
            <person name="Stajich J.E."/>
            <person name="Selbmann L."/>
        </authorList>
    </citation>
    <scope>NUCLEOTIDE SEQUENCE</scope>
    <source>
        <strain evidence="2">CCFEE 5810</strain>
    </source>
</reference>
<evidence type="ECO:0000313" key="2">
    <source>
        <dbReference type="EMBL" id="KAK5696548.1"/>
    </source>
</evidence>
<feature type="compositionally biased region" description="Polar residues" evidence="1">
    <location>
        <begin position="208"/>
        <end position="221"/>
    </location>
</feature>
<gene>
    <name evidence="2" type="ORF">LTR97_007851</name>
</gene>
<protein>
    <submittedName>
        <fullName evidence="2">Uncharacterized protein</fullName>
    </submittedName>
</protein>
<dbReference type="EMBL" id="JAVRQU010000012">
    <property type="protein sequence ID" value="KAK5696548.1"/>
    <property type="molecule type" value="Genomic_DNA"/>
</dbReference>
<evidence type="ECO:0000256" key="1">
    <source>
        <dbReference type="SAM" id="MobiDB-lite"/>
    </source>
</evidence>
<dbReference type="AlphaFoldDB" id="A0AAN7VPA6"/>
<feature type="compositionally biased region" description="Low complexity" evidence="1">
    <location>
        <begin position="30"/>
        <end position="41"/>
    </location>
</feature>
<feature type="compositionally biased region" description="Polar residues" evidence="1">
    <location>
        <begin position="257"/>
        <end position="269"/>
    </location>
</feature>